<organism evidence="2">
    <name type="scientific">uncultured Sphingomonadaceae bacterium</name>
    <dbReference type="NCBI Taxonomy" id="169976"/>
    <lineage>
        <taxon>Bacteria</taxon>
        <taxon>Pseudomonadati</taxon>
        <taxon>Pseudomonadota</taxon>
        <taxon>Alphaproteobacteria</taxon>
        <taxon>Sphingomonadales</taxon>
        <taxon>Sphingomonadaceae</taxon>
        <taxon>environmental samples</taxon>
    </lineage>
</organism>
<evidence type="ECO:0000313" key="2">
    <source>
        <dbReference type="EMBL" id="CAA9507207.1"/>
    </source>
</evidence>
<dbReference type="InterPro" id="IPR025295">
    <property type="entry name" value="eCIS_core_dom"/>
</dbReference>
<accession>A0A6J4SWP6</accession>
<dbReference type="Pfam" id="PF13699">
    <property type="entry name" value="eCIS_core"/>
    <property type="match status" value="1"/>
</dbReference>
<protein>
    <recommendedName>
        <fullName evidence="1">eCIS core domain-containing protein</fullName>
    </recommendedName>
</protein>
<dbReference type="EMBL" id="CADCVW010000071">
    <property type="protein sequence ID" value="CAA9507207.1"/>
    <property type="molecule type" value="Genomic_DNA"/>
</dbReference>
<feature type="domain" description="eCIS core" evidence="1">
    <location>
        <begin position="134"/>
        <end position="170"/>
    </location>
</feature>
<reference evidence="2" key="1">
    <citation type="submission" date="2020-02" db="EMBL/GenBank/DDBJ databases">
        <authorList>
            <person name="Meier V. D."/>
        </authorList>
    </citation>
    <scope>NUCLEOTIDE SEQUENCE</scope>
    <source>
        <strain evidence="2">AVDCRST_MAG39</strain>
    </source>
</reference>
<dbReference type="AlphaFoldDB" id="A0A6J4SWP6"/>
<gene>
    <name evidence="2" type="ORF">AVDCRST_MAG39-1706</name>
</gene>
<name>A0A6J4SWP6_9SPHN</name>
<proteinExistence type="predicted"/>
<sequence length="202" mass="22365">MRLGTIFLALLLAAGTGVAVLTYSGSDEQPPLVPKTRSTLGKAEHVTLERAADYWLASGEDKKGQSVLGSGAALALAIRLGRAEAVRSDVKPVPPELKRAFKKHYPDEVLDETRWTVANADSRLGRVLARWPVQEGAVTLGDIIVFKTRSAAKNRRLFAHELVHVDQFRQLGIHGFARRYAENPDPIEREARTKARRVVRRP</sequence>
<evidence type="ECO:0000259" key="1">
    <source>
        <dbReference type="Pfam" id="PF13699"/>
    </source>
</evidence>